<organism evidence="3 4">
    <name type="scientific">Colletotrichum godetiae</name>
    <dbReference type="NCBI Taxonomy" id="1209918"/>
    <lineage>
        <taxon>Eukaryota</taxon>
        <taxon>Fungi</taxon>
        <taxon>Dikarya</taxon>
        <taxon>Ascomycota</taxon>
        <taxon>Pezizomycotina</taxon>
        <taxon>Sordariomycetes</taxon>
        <taxon>Hypocreomycetidae</taxon>
        <taxon>Glomerellales</taxon>
        <taxon>Glomerellaceae</taxon>
        <taxon>Colletotrichum</taxon>
        <taxon>Colletotrichum acutatum species complex</taxon>
    </lineage>
</organism>
<comment type="caution">
    <text evidence="3">The sequence shown here is derived from an EMBL/GenBank/DDBJ whole genome shotgun (WGS) entry which is preliminary data.</text>
</comment>
<evidence type="ECO:0000256" key="1">
    <source>
        <dbReference type="SAM" id="Coils"/>
    </source>
</evidence>
<dbReference type="EMBL" id="JAHMHR010000079">
    <property type="protein sequence ID" value="KAK1658055.1"/>
    <property type="molecule type" value="Genomic_DNA"/>
</dbReference>
<protein>
    <submittedName>
        <fullName evidence="3">Uncharacterized protein</fullName>
    </submittedName>
</protein>
<sequence>MHAHLGRQTQAKQHAPNNMPRNVDKPTHVNESVYAVREDQEGRQPTFIDQLFRLKITFLHGSVCFRLSVGISNGDNNSFRIYLQVTPDRLHSLELTHCKLNDENTSLKMAMYRQGCTSDVCRLDFKLHSGVCAQLIVPKDFGCRESLDEPGRRGYDSLASLATTSSFSVYVPYNTTIQRQLNQCQTDVKCFSKFAENMQQLRSFQLDVDPQRLYAGKGGRVVDHRDQEEFQPGWKRDGSTTPATIDYEDDPRYLELPSQYDGCSGQEPMTTPADVPNLFGSPAVDCAPPAYNATECPPDGPRPKRASSLDDDAHQSSKRVCSIASTPTLDSTGDVQQFDVKPGSYYDLVRLLVHVQTRVMHYERKTIKLEEDFKSLQMRNAELQNTYDVLKRQLEELEAVNESVDERLEEADGRFESIDGRLEQAEERIGDLSAHTRELDDDCKELSQQMPDMLDDAHTEMLELAKDTMTDVMNEHMATGCGGVVAVTETYVHNCVATGIAGFQKKFLKAIQD</sequence>
<keyword evidence="1" id="KW-0175">Coiled coil</keyword>
<proteinExistence type="predicted"/>
<reference evidence="3" key="1">
    <citation type="submission" date="2021-06" db="EMBL/GenBank/DDBJ databases">
        <title>Comparative genomics, transcriptomics and evolutionary studies reveal genomic signatures of adaptation to plant cell wall in hemibiotrophic fungi.</title>
        <authorList>
            <consortium name="DOE Joint Genome Institute"/>
            <person name="Baroncelli R."/>
            <person name="Diaz J.F."/>
            <person name="Benocci T."/>
            <person name="Peng M."/>
            <person name="Battaglia E."/>
            <person name="Haridas S."/>
            <person name="Andreopoulos W."/>
            <person name="Labutti K."/>
            <person name="Pangilinan J."/>
            <person name="Floch G.L."/>
            <person name="Makela M.R."/>
            <person name="Henrissat B."/>
            <person name="Grigoriev I.V."/>
            <person name="Crouch J.A."/>
            <person name="De Vries R.P."/>
            <person name="Sukno S.A."/>
            <person name="Thon M.R."/>
        </authorList>
    </citation>
    <scope>NUCLEOTIDE SEQUENCE</scope>
    <source>
        <strain evidence="3">CBS 193.32</strain>
    </source>
</reference>
<gene>
    <name evidence="3" type="ORF">BDP55DRAFT_683707</name>
</gene>
<feature type="region of interest" description="Disordered" evidence="2">
    <location>
        <begin position="1"/>
        <end position="26"/>
    </location>
</feature>
<feature type="compositionally biased region" description="Basic and acidic residues" evidence="2">
    <location>
        <begin position="220"/>
        <end position="238"/>
    </location>
</feature>
<evidence type="ECO:0000313" key="4">
    <source>
        <dbReference type="Proteomes" id="UP001224890"/>
    </source>
</evidence>
<dbReference type="Gene3D" id="1.10.287.1490">
    <property type="match status" value="1"/>
</dbReference>
<feature type="region of interest" description="Disordered" evidence="2">
    <location>
        <begin position="290"/>
        <end position="317"/>
    </location>
</feature>
<keyword evidence="4" id="KW-1185">Reference proteome</keyword>
<accession>A0AAJ0A7S5</accession>
<feature type="region of interest" description="Disordered" evidence="2">
    <location>
        <begin position="218"/>
        <end position="249"/>
    </location>
</feature>
<dbReference type="Proteomes" id="UP001224890">
    <property type="component" value="Unassembled WGS sequence"/>
</dbReference>
<evidence type="ECO:0000313" key="3">
    <source>
        <dbReference type="EMBL" id="KAK1658055.1"/>
    </source>
</evidence>
<dbReference type="GeneID" id="85460876"/>
<evidence type="ECO:0000256" key="2">
    <source>
        <dbReference type="SAM" id="MobiDB-lite"/>
    </source>
</evidence>
<name>A0AAJ0A7S5_9PEZI</name>
<dbReference type="RefSeq" id="XP_060422819.1">
    <property type="nucleotide sequence ID" value="XM_060576350.1"/>
</dbReference>
<dbReference type="AlphaFoldDB" id="A0AAJ0A7S5"/>
<dbReference type="SUPFAM" id="SSF57997">
    <property type="entry name" value="Tropomyosin"/>
    <property type="match status" value="1"/>
</dbReference>
<feature type="compositionally biased region" description="Polar residues" evidence="2">
    <location>
        <begin position="7"/>
        <end position="20"/>
    </location>
</feature>
<feature type="coiled-coil region" evidence="1">
    <location>
        <begin position="366"/>
        <end position="442"/>
    </location>
</feature>